<name>U2YPP6_9RHOB</name>
<dbReference type="PANTHER" id="PTHR35528:SF3">
    <property type="entry name" value="BLL1675 PROTEIN"/>
    <property type="match status" value="1"/>
</dbReference>
<evidence type="ECO:0000259" key="4">
    <source>
        <dbReference type="Pfam" id="PF13610"/>
    </source>
</evidence>
<dbReference type="GO" id="GO:0006310">
    <property type="term" value="P:DNA recombination"/>
    <property type="evidence" value="ECO:0007669"/>
    <property type="project" value="UniProtKB-KW"/>
</dbReference>
<evidence type="ECO:0000256" key="3">
    <source>
        <dbReference type="ARBA" id="ARBA00023172"/>
    </source>
</evidence>
<reference evidence="5" key="1">
    <citation type="journal article" date="2013" name="Genome Announc.">
        <title>Draft Genome Sequence of Loktanella cinnabarina LL-001T, Isolated from Deep-Sea Floor Sediment.</title>
        <authorList>
            <person name="Nishi S."/>
            <person name="Tsubouchi T."/>
            <person name="Takaki Y."/>
            <person name="Koyanagi R."/>
            <person name="Satoh N."/>
            <person name="Maruyama T."/>
            <person name="Hatada Y."/>
        </authorList>
    </citation>
    <scope>NUCLEOTIDE SEQUENCE [LARGE SCALE GENOMIC DNA]</scope>
    <source>
        <strain evidence="5">LL-001</strain>
    </source>
</reference>
<evidence type="ECO:0000256" key="1">
    <source>
        <dbReference type="ARBA" id="ARBA00022578"/>
    </source>
</evidence>
<dbReference type="Pfam" id="PF13610">
    <property type="entry name" value="DDE_Tnp_IS240"/>
    <property type="match status" value="1"/>
</dbReference>
<dbReference type="NCBIfam" id="NF033587">
    <property type="entry name" value="transpos_IS6"/>
    <property type="match status" value="1"/>
</dbReference>
<protein>
    <submittedName>
        <fullName evidence="5">Mobile element protein</fullName>
    </submittedName>
</protein>
<dbReference type="InterPro" id="IPR032874">
    <property type="entry name" value="DDE_dom"/>
</dbReference>
<keyword evidence="2" id="KW-0238">DNA-binding</keyword>
<keyword evidence="3" id="KW-0233">DNA recombination</keyword>
<dbReference type="GO" id="GO:0032196">
    <property type="term" value="P:transposition"/>
    <property type="evidence" value="ECO:0007669"/>
    <property type="project" value="UniProtKB-KW"/>
</dbReference>
<dbReference type="InterPro" id="IPR047930">
    <property type="entry name" value="Transpos_IS6"/>
</dbReference>
<dbReference type="EMBL" id="BATB01000080">
    <property type="protein sequence ID" value="GAD57351.1"/>
    <property type="molecule type" value="Genomic_DNA"/>
</dbReference>
<dbReference type="STRING" id="1337093.MBELCI_3403"/>
<organism evidence="5 6">
    <name type="scientific">Limimaricola cinnabarinus LL-001</name>
    <dbReference type="NCBI Taxonomy" id="1337093"/>
    <lineage>
        <taxon>Bacteria</taxon>
        <taxon>Pseudomonadati</taxon>
        <taxon>Pseudomonadota</taxon>
        <taxon>Alphaproteobacteria</taxon>
        <taxon>Rhodobacterales</taxon>
        <taxon>Paracoccaceae</taxon>
        <taxon>Limimaricola</taxon>
    </lineage>
</organism>
<comment type="caution">
    <text evidence="5">The sequence shown here is derived from an EMBL/GenBank/DDBJ whole genome shotgun (WGS) entry which is preliminary data.</text>
</comment>
<accession>U2YPP6</accession>
<dbReference type="GO" id="GO:0003677">
    <property type="term" value="F:DNA binding"/>
    <property type="evidence" value="ECO:0007669"/>
    <property type="project" value="UniProtKB-KW"/>
</dbReference>
<dbReference type="AlphaFoldDB" id="U2YPP6"/>
<dbReference type="PANTHER" id="PTHR35528">
    <property type="entry name" value="BLL1675 PROTEIN"/>
    <property type="match status" value="1"/>
</dbReference>
<sequence length="235" mass="27277">MLNLGDLSRLKGYRFPRTVIGYAVWAYHRFVLSLRDVEDLLAERGVVVSYETIRVWVAKFGTQLAAKIRRDRPDPSAKWHLDEVVLKINGVKHWLWRAINANGDVLDILVQSRRDTSVARRFMRKLFKRWGLPRVMVTGKLGSYSAAKAQVAPCVEHRRHKGINNAAEASHRHTRREKVMSRFMSPRQAQRFLSVHDQTAPIFRSRRHRLSANSHHRARQDAFDLWAAYTAEMSA</sequence>
<keyword evidence="1" id="KW-0815">Transposition</keyword>
<evidence type="ECO:0000313" key="5">
    <source>
        <dbReference type="EMBL" id="GAD57351.1"/>
    </source>
</evidence>
<keyword evidence="6" id="KW-1185">Reference proteome</keyword>
<dbReference type="eggNOG" id="COG3316">
    <property type="taxonomic scope" value="Bacteria"/>
</dbReference>
<feature type="domain" description="DDE" evidence="4">
    <location>
        <begin position="78"/>
        <end position="199"/>
    </location>
</feature>
<evidence type="ECO:0000256" key="2">
    <source>
        <dbReference type="ARBA" id="ARBA00023125"/>
    </source>
</evidence>
<dbReference type="InterPro" id="IPR052183">
    <property type="entry name" value="IS_Transposase"/>
</dbReference>
<dbReference type="Proteomes" id="UP000016566">
    <property type="component" value="Unassembled WGS sequence"/>
</dbReference>
<gene>
    <name evidence="5" type="ORF">MBELCI_3403</name>
</gene>
<proteinExistence type="predicted"/>
<evidence type="ECO:0000313" key="6">
    <source>
        <dbReference type="Proteomes" id="UP000016566"/>
    </source>
</evidence>